<protein>
    <submittedName>
        <fullName evidence="3">Protein kinase domain-containing protein</fullName>
    </submittedName>
</protein>
<proteinExistence type="predicted"/>
<reference evidence="3" key="1">
    <citation type="submission" date="2017-02" db="UniProtKB">
        <authorList>
            <consortium name="WormBaseParasite"/>
        </authorList>
    </citation>
    <scope>IDENTIFICATION</scope>
</reference>
<evidence type="ECO:0000313" key="2">
    <source>
        <dbReference type="Proteomes" id="UP000282613"/>
    </source>
</evidence>
<gene>
    <name evidence="1" type="ORF">TASK_LOCUS1800</name>
</gene>
<evidence type="ECO:0000313" key="3">
    <source>
        <dbReference type="WBParaSite" id="TASK_0000179801-mRNA-1"/>
    </source>
</evidence>
<accession>A0A0R3VWK4</accession>
<dbReference type="EMBL" id="UYRS01000598">
    <property type="protein sequence ID" value="VDK23691.1"/>
    <property type="molecule type" value="Genomic_DNA"/>
</dbReference>
<name>A0A0R3VWK4_TAEAS</name>
<organism evidence="3">
    <name type="scientific">Taenia asiatica</name>
    <name type="common">Asian tapeworm</name>
    <dbReference type="NCBI Taxonomy" id="60517"/>
    <lineage>
        <taxon>Eukaryota</taxon>
        <taxon>Metazoa</taxon>
        <taxon>Spiralia</taxon>
        <taxon>Lophotrochozoa</taxon>
        <taxon>Platyhelminthes</taxon>
        <taxon>Cestoda</taxon>
        <taxon>Eucestoda</taxon>
        <taxon>Cyclophyllidea</taxon>
        <taxon>Taeniidae</taxon>
        <taxon>Taenia</taxon>
    </lineage>
</organism>
<evidence type="ECO:0000313" key="1">
    <source>
        <dbReference type="EMBL" id="VDK23691.1"/>
    </source>
</evidence>
<dbReference type="Proteomes" id="UP000282613">
    <property type="component" value="Unassembled WGS sequence"/>
</dbReference>
<dbReference type="AlphaFoldDB" id="A0A0R3VWK4"/>
<reference evidence="1 2" key="2">
    <citation type="submission" date="2018-11" db="EMBL/GenBank/DDBJ databases">
        <authorList>
            <consortium name="Pathogen Informatics"/>
        </authorList>
    </citation>
    <scope>NUCLEOTIDE SEQUENCE [LARGE SCALE GENOMIC DNA]</scope>
</reference>
<keyword evidence="2" id="KW-1185">Reference proteome</keyword>
<sequence length="67" mass="7365">MKSVHHPALLAIKFVGPAIARPTRHCKEANDSPRIVDTIDFVVEHDADISNNSVNSVDESYTEFGMA</sequence>
<dbReference type="WBParaSite" id="TASK_0000179801-mRNA-1">
    <property type="protein sequence ID" value="TASK_0000179801-mRNA-1"/>
    <property type="gene ID" value="TASK_0000179801"/>
</dbReference>